<reference evidence="1 2" key="1">
    <citation type="submission" date="2021-06" db="EMBL/GenBank/DDBJ databases">
        <title>Complete genome sequence of Erwinia phage pEa_SNUABM_33.</title>
        <authorList>
            <person name="Kim S.G."/>
            <person name="Park S.C."/>
        </authorList>
    </citation>
    <scope>NUCLEOTIDE SEQUENCE [LARGE SCALE GENOMIC DNA]</scope>
</reference>
<keyword evidence="2" id="KW-1185">Reference proteome</keyword>
<evidence type="ECO:0000313" key="1">
    <source>
        <dbReference type="EMBL" id="QZE58144.1"/>
    </source>
</evidence>
<name>A0AAE7XNE3_9CAUD</name>
<protein>
    <submittedName>
        <fullName evidence="1">Uncharacterized protein</fullName>
    </submittedName>
</protein>
<organism evidence="1 2">
    <name type="scientific">Erwinia phage pEa_SNUABM_33</name>
    <dbReference type="NCBI Taxonomy" id="2869556"/>
    <lineage>
        <taxon>Viruses</taxon>
        <taxon>Duplodnaviria</taxon>
        <taxon>Heunggongvirae</taxon>
        <taxon>Uroviricota</taxon>
        <taxon>Caudoviricetes</taxon>
        <taxon>Alexandravirus</taxon>
        <taxon>Alexandravirus SNUABM33</taxon>
    </lineage>
</organism>
<evidence type="ECO:0000313" key="2">
    <source>
        <dbReference type="Proteomes" id="UP000827805"/>
    </source>
</evidence>
<accession>A0AAE7XNE3</accession>
<dbReference type="EMBL" id="MZ443779">
    <property type="protein sequence ID" value="QZE58144.1"/>
    <property type="molecule type" value="Genomic_DNA"/>
</dbReference>
<proteinExistence type="predicted"/>
<gene>
    <name evidence="1" type="ORF">pEaSNUABM33_00268</name>
</gene>
<dbReference type="Proteomes" id="UP000827805">
    <property type="component" value="Segment"/>
</dbReference>
<sequence>MNIWWPSIAIGLLPLATCYAVFPWFRAAVNRRLTFKAFDYDALDEILAGNMPERLRIKCLQASYSSNDGEHTHVDIYPYKENTAVIRIAMDDDFPVARMFRDVLINNITALCLKGRKLPLITINQSTYQVLGYQHDNYYLHIYVEHK</sequence>